<dbReference type="SUPFAM" id="SSF54171">
    <property type="entry name" value="DNA-binding domain"/>
    <property type="match status" value="1"/>
</dbReference>
<dbReference type="InterPro" id="IPR044808">
    <property type="entry name" value="ERF_plant"/>
</dbReference>
<dbReference type="PROSITE" id="PS51032">
    <property type="entry name" value="AP2_ERF"/>
    <property type="match status" value="1"/>
</dbReference>
<feature type="compositionally biased region" description="Low complexity" evidence="7">
    <location>
        <begin position="418"/>
        <end position="437"/>
    </location>
</feature>
<dbReference type="SMART" id="SM00380">
    <property type="entry name" value="AP2"/>
    <property type="match status" value="1"/>
</dbReference>
<dbReference type="Gene3D" id="3.30.730.10">
    <property type="entry name" value="AP2/ERF domain"/>
    <property type="match status" value="1"/>
</dbReference>
<dbReference type="PRINTS" id="PR00367">
    <property type="entry name" value="ETHRSPELEMNT"/>
</dbReference>
<evidence type="ECO:0000259" key="8">
    <source>
        <dbReference type="PROSITE" id="PS51032"/>
    </source>
</evidence>
<comment type="subcellular location">
    <subcellularLocation>
        <location evidence="1">Nucleus</location>
    </subcellularLocation>
</comment>
<accession>A0ABQ7XMW8</accession>
<feature type="region of interest" description="Disordered" evidence="7">
    <location>
        <begin position="31"/>
        <end position="78"/>
    </location>
</feature>
<organism evidence="9 10">
    <name type="scientific">Brassica napus</name>
    <name type="common">Rape</name>
    <dbReference type="NCBI Taxonomy" id="3708"/>
    <lineage>
        <taxon>Eukaryota</taxon>
        <taxon>Viridiplantae</taxon>
        <taxon>Streptophyta</taxon>
        <taxon>Embryophyta</taxon>
        <taxon>Tracheophyta</taxon>
        <taxon>Spermatophyta</taxon>
        <taxon>Magnoliopsida</taxon>
        <taxon>eudicotyledons</taxon>
        <taxon>Gunneridae</taxon>
        <taxon>Pentapetalae</taxon>
        <taxon>rosids</taxon>
        <taxon>malvids</taxon>
        <taxon>Brassicales</taxon>
        <taxon>Brassicaceae</taxon>
        <taxon>Brassiceae</taxon>
        <taxon>Brassica</taxon>
    </lineage>
</organism>
<name>A0ABQ7XMW8_BRANA</name>
<reference evidence="9 10" key="1">
    <citation type="submission" date="2021-05" db="EMBL/GenBank/DDBJ databases">
        <title>Genome Assembly of Synthetic Allotetraploid Brassica napus Reveals Homoeologous Exchanges between Subgenomes.</title>
        <authorList>
            <person name="Davis J.T."/>
        </authorList>
    </citation>
    <scope>NUCLEOTIDE SEQUENCE [LARGE SCALE GENOMIC DNA]</scope>
    <source>
        <strain evidence="10">cv. Da-Ae</strain>
        <tissue evidence="9">Seedling</tissue>
    </source>
</reference>
<feature type="compositionally biased region" description="Polar residues" evidence="7">
    <location>
        <begin position="31"/>
        <end position="41"/>
    </location>
</feature>
<keyword evidence="4" id="KW-0804">Transcription</keyword>
<dbReference type="PANTHER" id="PTHR31190:SF358">
    <property type="entry name" value="ETHYLENE-RESPONSIVE TRANSCRIPTION FACTOR ABR1"/>
    <property type="match status" value="1"/>
</dbReference>
<feature type="compositionally biased region" description="Low complexity" evidence="7">
    <location>
        <begin position="463"/>
        <end position="475"/>
    </location>
</feature>
<protein>
    <recommendedName>
        <fullName evidence="8">AP2/ERF domain-containing protein</fullName>
    </recommendedName>
</protein>
<feature type="region of interest" description="Disordered" evidence="7">
    <location>
        <begin position="175"/>
        <end position="212"/>
    </location>
</feature>
<keyword evidence="10" id="KW-1185">Reference proteome</keyword>
<comment type="caution">
    <text evidence="9">The sequence shown here is derived from an EMBL/GenBank/DDBJ whole genome shotgun (WGS) entry which is preliminary data.</text>
</comment>
<dbReference type="InterPro" id="IPR016177">
    <property type="entry name" value="DNA-bd_dom_sf"/>
</dbReference>
<feature type="region of interest" description="Disordered" evidence="7">
    <location>
        <begin position="414"/>
        <end position="475"/>
    </location>
</feature>
<dbReference type="EMBL" id="JAGKQM010000019">
    <property type="protein sequence ID" value="KAH0856602.1"/>
    <property type="molecule type" value="Genomic_DNA"/>
</dbReference>
<evidence type="ECO:0000256" key="3">
    <source>
        <dbReference type="ARBA" id="ARBA00023125"/>
    </source>
</evidence>
<evidence type="ECO:0000256" key="4">
    <source>
        <dbReference type="ARBA" id="ARBA00023163"/>
    </source>
</evidence>
<dbReference type="InterPro" id="IPR036955">
    <property type="entry name" value="AP2/ERF_dom_sf"/>
</dbReference>
<dbReference type="PANTHER" id="PTHR31190">
    <property type="entry name" value="DNA-BINDING DOMAIN"/>
    <property type="match status" value="1"/>
</dbReference>
<sequence length="475" mass="52656">MQPTSILSKPPRFLHANRTSFMIKISSKMTQSLTKARNNQLEAEEENRSNREPQETMIKRNRENPGDGREDDVTESSLLRNKSWRRSVGENCVCALKVANQEDNVGKKAEPTTREDDDHRTLSDIDQWLYSFSAEDDHLHRHNSLTPPSSSLSISREKEMSAIVSALTHVVAGNVPTRQYGGEGTSNSSSSPGQKRRREVEEGGGGGKDVKAANTLTVDQYFSGGSSSSKVGEASSNMSGSVPTYEYTTTPNVNTETLLLSGDGPQRRYRGVRQRPWGKWAAEIRDPFKAARVWLGTFDNAESAARAYDEAALRFRGNKAKLNFPENVKLVRPASIAPTLSVHQTTVQRPTQLRNSGSTSTLLPVRHASDQNVHSQLLMQSYNFSHLELAHHQQQFQHQQQSLYDQVSFPLRFGHTGGSTMQPTSTSSSRSTSMFSPAEVQPKLESASETDRLQDLQSLGKASNNNNNYNNSPSS</sequence>
<evidence type="ECO:0000256" key="6">
    <source>
        <dbReference type="ARBA" id="ARBA00024343"/>
    </source>
</evidence>
<dbReference type="Pfam" id="PF00847">
    <property type="entry name" value="AP2"/>
    <property type="match status" value="1"/>
</dbReference>
<keyword evidence="3" id="KW-0238">DNA-binding</keyword>
<keyword evidence="5" id="KW-0539">Nucleus</keyword>
<comment type="similarity">
    <text evidence="6">Belongs to the AP2/ERF transcription factor family. ERF subfamily.</text>
</comment>
<evidence type="ECO:0000256" key="2">
    <source>
        <dbReference type="ARBA" id="ARBA00023015"/>
    </source>
</evidence>
<keyword evidence="2" id="KW-0805">Transcription regulation</keyword>
<dbReference type="Proteomes" id="UP000824890">
    <property type="component" value="Unassembled WGS sequence"/>
</dbReference>
<evidence type="ECO:0000313" key="10">
    <source>
        <dbReference type="Proteomes" id="UP000824890"/>
    </source>
</evidence>
<feature type="domain" description="AP2/ERF" evidence="8">
    <location>
        <begin position="268"/>
        <end position="325"/>
    </location>
</feature>
<gene>
    <name evidence="9" type="ORF">HID58_084863</name>
</gene>
<evidence type="ECO:0000256" key="5">
    <source>
        <dbReference type="ARBA" id="ARBA00023242"/>
    </source>
</evidence>
<dbReference type="InterPro" id="IPR001471">
    <property type="entry name" value="AP2/ERF_dom"/>
</dbReference>
<dbReference type="CDD" id="cd00018">
    <property type="entry name" value="AP2"/>
    <property type="match status" value="1"/>
</dbReference>
<evidence type="ECO:0000313" key="9">
    <source>
        <dbReference type="EMBL" id="KAH0856602.1"/>
    </source>
</evidence>
<evidence type="ECO:0000256" key="1">
    <source>
        <dbReference type="ARBA" id="ARBA00004123"/>
    </source>
</evidence>
<feature type="compositionally biased region" description="Basic and acidic residues" evidence="7">
    <location>
        <begin position="46"/>
        <end position="68"/>
    </location>
</feature>
<evidence type="ECO:0000256" key="7">
    <source>
        <dbReference type="SAM" id="MobiDB-lite"/>
    </source>
</evidence>
<proteinExistence type="inferred from homology"/>